<dbReference type="InterPro" id="IPR013083">
    <property type="entry name" value="Znf_RING/FYVE/PHD"/>
</dbReference>
<evidence type="ECO:0000259" key="5">
    <source>
        <dbReference type="PROSITE" id="PS50089"/>
    </source>
</evidence>
<dbReference type="GO" id="GO:0006511">
    <property type="term" value="P:ubiquitin-dependent protein catabolic process"/>
    <property type="evidence" value="ECO:0007669"/>
    <property type="project" value="TreeGrafter"/>
</dbReference>
<dbReference type="SMART" id="SM00744">
    <property type="entry name" value="RINGv"/>
    <property type="match status" value="1"/>
</dbReference>
<proteinExistence type="predicted"/>
<keyword evidence="1" id="KW-0479">Metal-binding</keyword>
<keyword evidence="3" id="KW-0862">Zinc</keyword>
<evidence type="ECO:0000256" key="4">
    <source>
        <dbReference type="PROSITE-ProRule" id="PRU00175"/>
    </source>
</evidence>
<dbReference type="SMART" id="SM00184">
    <property type="entry name" value="RING"/>
    <property type="match status" value="1"/>
</dbReference>
<dbReference type="EMBL" id="HBHX01058137">
    <property type="protein sequence ID" value="CAE0138127.1"/>
    <property type="molecule type" value="Transcribed_RNA"/>
</dbReference>
<evidence type="ECO:0000313" key="6">
    <source>
        <dbReference type="EMBL" id="CAE0138114.1"/>
    </source>
</evidence>
<dbReference type="Gene3D" id="3.30.40.10">
    <property type="entry name" value="Zinc/RING finger domain, C3HC4 (zinc finger)"/>
    <property type="match status" value="1"/>
</dbReference>
<accession>A0A6T9LHY3</accession>
<dbReference type="InterPro" id="IPR011016">
    <property type="entry name" value="Znf_RING-CH"/>
</dbReference>
<evidence type="ECO:0000256" key="3">
    <source>
        <dbReference type="ARBA" id="ARBA00022833"/>
    </source>
</evidence>
<dbReference type="GO" id="GO:0008270">
    <property type="term" value="F:zinc ion binding"/>
    <property type="evidence" value="ECO:0007669"/>
    <property type="project" value="UniProtKB-KW"/>
</dbReference>
<dbReference type="InterPro" id="IPR001841">
    <property type="entry name" value="Znf_RING"/>
</dbReference>
<dbReference type="EMBL" id="HBHX01058126">
    <property type="protein sequence ID" value="CAE0138114.1"/>
    <property type="molecule type" value="Transcribed_RNA"/>
</dbReference>
<evidence type="ECO:0000313" key="7">
    <source>
        <dbReference type="EMBL" id="CAE0138127.1"/>
    </source>
</evidence>
<sequence>MRETLSRAVQQLPLERWGSLSGLPTGELRRRLQARGISVVGFCERHDVLDALAACCSEQLCAICYDDYVDSDELRVLPCRHYFHKACIDRWAFACNQRAPSCPLCNQSILDPLAARVHPGSGAAVL</sequence>
<organism evidence="7">
    <name type="scientific">Haptolina ericina</name>
    <dbReference type="NCBI Taxonomy" id="156174"/>
    <lineage>
        <taxon>Eukaryota</taxon>
        <taxon>Haptista</taxon>
        <taxon>Haptophyta</taxon>
        <taxon>Prymnesiophyceae</taxon>
        <taxon>Prymnesiales</taxon>
        <taxon>Prymnesiaceae</taxon>
        <taxon>Haptolina</taxon>
    </lineage>
</organism>
<dbReference type="GO" id="GO:0061630">
    <property type="term" value="F:ubiquitin protein ligase activity"/>
    <property type="evidence" value="ECO:0007669"/>
    <property type="project" value="TreeGrafter"/>
</dbReference>
<dbReference type="AlphaFoldDB" id="A0A6T9LHY3"/>
<protein>
    <recommendedName>
        <fullName evidence="5">RING-type domain-containing protein</fullName>
    </recommendedName>
</protein>
<dbReference type="PROSITE" id="PS50089">
    <property type="entry name" value="ZF_RING_2"/>
    <property type="match status" value="1"/>
</dbReference>
<gene>
    <name evidence="6" type="ORF">HERI1096_LOCUS32076</name>
    <name evidence="7" type="ORF">HERI1096_LOCUS32082</name>
</gene>
<keyword evidence="2 4" id="KW-0863">Zinc-finger</keyword>
<reference evidence="7" key="1">
    <citation type="submission" date="2021-01" db="EMBL/GenBank/DDBJ databases">
        <authorList>
            <person name="Corre E."/>
            <person name="Pelletier E."/>
            <person name="Niang G."/>
            <person name="Scheremetjew M."/>
            <person name="Finn R."/>
            <person name="Kale V."/>
            <person name="Holt S."/>
            <person name="Cochrane G."/>
            <person name="Meng A."/>
            <person name="Brown T."/>
            <person name="Cohen L."/>
        </authorList>
    </citation>
    <scope>NUCLEOTIDE SEQUENCE</scope>
    <source>
        <strain evidence="7">CCMP281</strain>
    </source>
</reference>
<dbReference type="InterPro" id="IPR051826">
    <property type="entry name" value="E3_ubiquitin-ligase_domain"/>
</dbReference>
<dbReference type="PANTHER" id="PTHR22765:SF434">
    <property type="entry name" value="GB|AAD18119.1-RELATED"/>
    <property type="match status" value="1"/>
</dbReference>
<dbReference type="SUPFAM" id="SSF57850">
    <property type="entry name" value="RING/U-box"/>
    <property type="match status" value="1"/>
</dbReference>
<evidence type="ECO:0000256" key="1">
    <source>
        <dbReference type="ARBA" id="ARBA00022723"/>
    </source>
</evidence>
<dbReference type="Pfam" id="PF13639">
    <property type="entry name" value="zf-RING_2"/>
    <property type="match status" value="1"/>
</dbReference>
<name>A0A6T9LHY3_9EUKA</name>
<evidence type="ECO:0000256" key="2">
    <source>
        <dbReference type="ARBA" id="ARBA00022771"/>
    </source>
</evidence>
<dbReference type="PANTHER" id="PTHR22765">
    <property type="entry name" value="RING FINGER AND PROTEASE ASSOCIATED DOMAIN-CONTAINING"/>
    <property type="match status" value="1"/>
</dbReference>
<feature type="domain" description="RING-type" evidence="5">
    <location>
        <begin position="61"/>
        <end position="106"/>
    </location>
</feature>